<dbReference type="Proteomes" id="UP000186922">
    <property type="component" value="Unassembled WGS sequence"/>
</dbReference>
<proteinExistence type="predicted"/>
<gene>
    <name evidence="2" type="primary">RvY_14477</name>
    <name evidence="2" type="synonym">RvY_14477.1</name>
    <name evidence="2" type="ORF">RvY_14477-1</name>
</gene>
<dbReference type="AlphaFoldDB" id="A0A1D1VRF8"/>
<evidence type="ECO:0000313" key="3">
    <source>
        <dbReference type="Proteomes" id="UP000186922"/>
    </source>
</evidence>
<feature type="region of interest" description="Disordered" evidence="1">
    <location>
        <begin position="70"/>
        <end position="92"/>
    </location>
</feature>
<reference evidence="2 3" key="1">
    <citation type="journal article" date="2016" name="Nat. Commun.">
        <title>Extremotolerant tardigrade genome and improved radiotolerance of human cultured cells by tardigrade-unique protein.</title>
        <authorList>
            <person name="Hashimoto T."/>
            <person name="Horikawa D.D."/>
            <person name="Saito Y."/>
            <person name="Kuwahara H."/>
            <person name="Kozuka-Hata H."/>
            <person name="Shin-I T."/>
            <person name="Minakuchi Y."/>
            <person name="Ohishi K."/>
            <person name="Motoyama A."/>
            <person name="Aizu T."/>
            <person name="Enomoto A."/>
            <person name="Kondo K."/>
            <person name="Tanaka S."/>
            <person name="Hara Y."/>
            <person name="Koshikawa S."/>
            <person name="Sagara H."/>
            <person name="Miura T."/>
            <person name="Yokobori S."/>
            <person name="Miyagawa K."/>
            <person name="Suzuki Y."/>
            <person name="Kubo T."/>
            <person name="Oyama M."/>
            <person name="Kohara Y."/>
            <person name="Fujiyama A."/>
            <person name="Arakawa K."/>
            <person name="Katayama T."/>
            <person name="Toyoda A."/>
            <person name="Kunieda T."/>
        </authorList>
    </citation>
    <scope>NUCLEOTIDE SEQUENCE [LARGE SCALE GENOMIC DNA]</scope>
    <source>
        <strain evidence="2 3">YOKOZUNA-1</strain>
    </source>
</reference>
<comment type="caution">
    <text evidence="2">The sequence shown here is derived from an EMBL/GenBank/DDBJ whole genome shotgun (WGS) entry which is preliminary data.</text>
</comment>
<evidence type="ECO:0000313" key="2">
    <source>
        <dbReference type="EMBL" id="GAV04157.1"/>
    </source>
</evidence>
<dbReference type="EMBL" id="BDGG01000010">
    <property type="protein sequence ID" value="GAV04157.1"/>
    <property type="molecule type" value="Genomic_DNA"/>
</dbReference>
<evidence type="ECO:0000256" key="1">
    <source>
        <dbReference type="SAM" id="MobiDB-lite"/>
    </source>
</evidence>
<keyword evidence="3" id="KW-1185">Reference proteome</keyword>
<protein>
    <submittedName>
        <fullName evidence="2">Uncharacterized protein</fullName>
    </submittedName>
</protein>
<name>A0A1D1VRF8_RAMVA</name>
<organism evidence="2 3">
    <name type="scientific">Ramazzottius varieornatus</name>
    <name type="common">Water bear</name>
    <name type="synonym">Tardigrade</name>
    <dbReference type="NCBI Taxonomy" id="947166"/>
    <lineage>
        <taxon>Eukaryota</taxon>
        <taxon>Metazoa</taxon>
        <taxon>Ecdysozoa</taxon>
        <taxon>Tardigrada</taxon>
        <taxon>Eutardigrada</taxon>
        <taxon>Parachela</taxon>
        <taxon>Hypsibioidea</taxon>
        <taxon>Ramazzottiidae</taxon>
        <taxon>Ramazzottius</taxon>
    </lineage>
</organism>
<accession>A0A1D1VRF8</accession>
<sequence length="115" mass="12303">MAACFSVRVKGASSQKKAAGLAQHQRIYHGLDGSAFQVTWVPCGHVHPHLVDTIANFNYHQGCPSDGCVNPPPLAPTPSPPPPPAVAPPSPPTDVDMDILFLDYLDWFYNGPCLA</sequence>